<accession>A0ABQ8UN73</accession>
<dbReference type="InterPro" id="IPR035921">
    <property type="entry name" value="F/V-ATP_Csub_sf"/>
</dbReference>
<evidence type="ECO:0000256" key="2">
    <source>
        <dbReference type="ARBA" id="ARBA00007296"/>
    </source>
</evidence>
<dbReference type="CDD" id="cd18178">
    <property type="entry name" value="ATP-synt_Vo_c_ATP6F_rpt2"/>
    <property type="match status" value="1"/>
</dbReference>
<dbReference type="Proteomes" id="UP001141327">
    <property type="component" value="Unassembled WGS sequence"/>
</dbReference>
<comment type="similarity">
    <text evidence="2 8">Belongs to the V-ATPase proteolipid subunit family.</text>
</comment>
<evidence type="ECO:0000256" key="8">
    <source>
        <dbReference type="RuleBase" id="RU363060"/>
    </source>
</evidence>
<evidence type="ECO:0000259" key="9">
    <source>
        <dbReference type="Pfam" id="PF00137"/>
    </source>
</evidence>
<evidence type="ECO:0000256" key="7">
    <source>
        <dbReference type="ARBA" id="ARBA00023136"/>
    </source>
</evidence>
<sequence length="191" mass="20336">MNCSPVITFIEEEQRMTFVPSAKWDQYLTMIDPYNWGAWGVFLAIAISVLGASWGIFLTGTSLVGGAVKHPRIKSKNLISVLFCEALAIYGIILAIILQNKLAAPLHPASYPEPQDFKAGYGFFAAGAIVGFSNLAAGYCVGALGGTIALADAQNPALFVKCFVMEIFGEAIGLMGVIVSIILSTSMSYAQ</sequence>
<feature type="transmembrane region" description="Helical" evidence="8">
    <location>
        <begin position="36"/>
        <end position="57"/>
    </location>
</feature>
<evidence type="ECO:0000256" key="1">
    <source>
        <dbReference type="ARBA" id="ARBA00004141"/>
    </source>
</evidence>
<keyword evidence="5 8" id="KW-1133">Transmembrane helix</keyword>
<evidence type="ECO:0000256" key="5">
    <source>
        <dbReference type="ARBA" id="ARBA00022989"/>
    </source>
</evidence>
<dbReference type="PRINTS" id="PR00122">
    <property type="entry name" value="VACATPASE"/>
</dbReference>
<feature type="domain" description="V-ATPase proteolipid subunit C-like" evidence="9">
    <location>
        <begin position="124"/>
        <end position="183"/>
    </location>
</feature>
<proteinExistence type="inferred from homology"/>
<keyword evidence="11" id="KW-1185">Reference proteome</keyword>
<name>A0ABQ8UN73_9EUKA</name>
<keyword evidence="7 8" id="KW-0472">Membrane</keyword>
<evidence type="ECO:0000313" key="10">
    <source>
        <dbReference type="EMBL" id="KAJ4460629.1"/>
    </source>
</evidence>
<dbReference type="PANTHER" id="PTHR10263">
    <property type="entry name" value="V-TYPE PROTON ATPASE PROTEOLIPID SUBUNIT"/>
    <property type="match status" value="1"/>
</dbReference>
<comment type="caution">
    <text evidence="10">The sequence shown here is derived from an EMBL/GenBank/DDBJ whole genome shotgun (WGS) entry which is preliminary data.</text>
</comment>
<dbReference type="EMBL" id="JAPMOS010000012">
    <property type="protein sequence ID" value="KAJ4460629.1"/>
    <property type="molecule type" value="Genomic_DNA"/>
</dbReference>
<keyword evidence="3 8" id="KW-0813">Transport</keyword>
<evidence type="ECO:0000313" key="11">
    <source>
        <dbReference type="Proteomes" id="UP001141327"/>
    </source>
</evidence>
<evidence type="ECO:0000256" key="4">
    <source>
        <dbReference type="ARBA" id="ARBA00022692"/>
    </source>
</evidence>
<keyword evidence="6 8" id="KW-0406">Ion transport</keyword>
<comment type="subcellular location">
    <subcellularLocation>
        <location evidence="1">Membrane</location>
        <topology evidence="1">Multi-pass membrane protein</topology>
    </subcellularLocation>
</comment>
<feature type="transmembrane region" description="Helical" evidence="8">
    <location>
        <begin position="163"/>
        <end position="183"/>
    </location>
</feature>
<dbReference type="Gene3D" id="1.20.120.610">
    <property type="entry name" value="lithium bound rotor ring of v- atpase"/>
    <property type="match status" value="1"/>
</dbReference>
<feature type="transmembrane region" description="Helical" evidence="8">
    <location>
        <begin position="119"/>
        <end position="151"/>
    </location>
</feature>
<dbReference type="Pfam" id="PF00137">
    <property type="entry name" value="ATP-synt_C"/>
    <property type="match status" value="2"/>
</dbReference>
<reference evidence="10" key="1">
    <citation type="journal article" date="2022" name="bioRxiv">
        <title>Genomics of Preaxostyla Flagellates Illuminates Evolutionary Transitions and the Path Towards Mitochondrial Loss.</title>
        <authorList>
            <person name="Novak L.V.F."/>
            <person name="Treitli S.C."/>
            <person name="Pyrih J."/>
            <person name="Halakuc P."/>
            <person name="Pipaliya S.V."/>
            <person name="Vacek V."/>
            <person name="Brzon O."/>
            <person name="Soukal P."/>
            <person name="Eme L."/>
            <person name="Dacks J.B."/>
            <person name="Karnkowska A."/>
            <person name="Elias M."/>
            <person name="Hampl V."/>
        </authorList>
    </citation>
    <scope>NUCLEOTIDE SEQUENCE</scope>
    <source>
        <strain evidence="10">RCP-MX</strain>
    </source>
</reference>
<keyword evidence="4 8" id="KW-0812">Transmembrane</keyword>
<feature type="transmembrane region" description="Helical" evidence="8">
    <location>
        <begin position="78"/>
        <end position="99"/>
    </location>
</feature>
<organism evidence="10 11">
    <name type="scientific">Paratrimastix pyriformis</name>
    <dbReference type="NCBI Taxonomy" id="342808"/>
    <lineage>
        <taxon>Eukaryota</taxon>
        <taxon>Metamonada</taxon>
        <taxon>Preaxostyla</taxon>
        <taxon>Paratrimastigidae</taxon>
        <taxon>Paratrimastix</taxon>
    </lineage>
</organism>
<evidence type="ECO:0000256" key="6">
    <source>
        <dbReference type="ARBA" id="ARBA00023065"/>
    </source>
</evidence>
<feature type="domain" description="V-ATPase proteolipid subunit C-like" evidence="9">
    <location>
        <begin position="40"/>
        <end position="98"/>
    </location>
</feature>
<dbReference type="CDD" id="cd18177">
    <property type="entry name" value="ATP-synt_Vo_c_ATP6F_rpt1"/>
    <property type="match status" value="1"/>
</dbReference>
<dbReference type="InterPro" id="IPR000245">
    <property type="entry name" value="ATPase_proteolipid_csu"/>
</dbReference>
<dbReference type="InterPro" id="IPR002379">
    <property type="entry name" value="ATPase_proteolipid_c-like_dom"/>
</dbReference>
<dbReference type="SUPFAM" id="SSF81333">
    <property type="entry name" value="F1F0 ATP synthase subunit C"/>
    <property type="match status" value="2"/>
</dbReference>
<protein>
    <submittedName>
        <fullName evidence="10">V-type proton ATPase subunit c''2</fullName>
    </submittedName>
</protein>
<evidence type="ECO:0000256" key="3">
    <source>
        <dbReference type="ARBA" id="ARBA00022448"/>
    </source>
</evidence>
<gene>
    <name evidence="10" type="ORF">PAPYR_3273</name>
</gene>